<dbReference type="AlphaFoldDB" id="A0A8J6YMY3"/>
<evidence type="ECO:0000313" key="2">
    <source>
        <dbReference type="Proteomes" id="UP000631034"/>
    </source>
</evidence>
<evidence type="ECO:0000313" key="1">
    <source>
        <dbReference type="EMBL" id="MBE1237723.1"/>
    </source>
</evidence>
<sequence length="157" mass="17087">MTPEDINRACLTRSSAQVMEALDPDREGFWDLVIARIASGSEPWLQTVPCLRLGAVMSDNPEYVRDMDRALAAALPVNPVGVLALAGRGVSLKAACSYPFPDMDVALARARIGDARTALERVQEERYRTDRQVCELRLGKVAEGFRSPADGTAGTPR</sequence>
<gene>
    <name evidence="1" type="ORF">IHV25_08690</name>
</gene>
<reference evidence="1" key="1">
    <citation type="submission" date="2020-10" db="EMBL/GenBank/DDBJ databases">
        <title>Genome sequence of the unusual species of purple photosynthetic bacteria, Phaeovibrio sulfidiphilus DSM 23193, type strain.</title>
        <authorList>
            <person name="Kyndt J.A."/>
            <person name="Meyer T.E."/>
        </authorList>
    </citation>
    <scope>NUCLEOTIDE SEQUENCE</scope>
    <source>
        <strain evidence="1">DSM 23193</strain>
    </source>
</reference>
<proteinExistence type="predicted"/>
<dbReference type="RefSeq" id="WP_192534723.1">
    <property type="nucleotide sequence ID" value="NZ_JACZHT010000006.1"/>
</dbReference>
<dbReference type="Proteomes" id="UP000631034">
    <property type="component" value="Unassembled WGS sequence"/>
</dbReference>
<keyword evidence="2" id="KW-1185">Reference proteome</keyword>
<comment type="caution">
    <text evidence="1">The sequence shown here is derived from an EMBL/GenBank/DDBJ whole genome shotgun (WGS) entry which is preliminary data.</text>
</comment>
<organism evidence="1 2">
    <name type="scientific">Phaeovibrio sulfidiphilus</name>
    <dbReference type="NCBI Taxonomy" id="1220600"/>
    <lineage>
        <taxon>Bacteria</taxon>
        <taxon>Pseudomonadati</taxon>
        <taxon>Pseudomonadota</taxon>
        <taxon>Alphaproteobacteria</taxon>
        <taxon>Rhodospirillales</taxon>
        <taxon>Rhodospirillaceae</taxon>
        <taxon>Phaeovibrio</taxon>
    </lineage>
</organism>
<name>A0A8J6YMY3_9PROT</name>
<accession>A0A8J6YMY3</accession>
<dbReference type="EMBL" id="JACZHT010000006">
    <property type="protein sequence ID" value="MBE1237723.1"/>
    <property type="molecule type" value="Genomic_DNA"/>
</dbReference>
<protein>
    <submittedName>
        <fullName evidence="1">Uncharacterized protein</fullName>
    </submittedName>
</protein>